<evidence type="ECO:0000313" key="2">
    <source>
        <dbReference type="Proteomes" id="UP000008022"/>
    </source>
</evidence>
<evidence type="ECO:0000313" key="1">
    <source>
        <dbReference type="EnsemblPlants" id="ORUFI08G11130.1"/>
    </source>
</evidence>
<dbReference type="Gramene" id="ORUFI08G11130.1">
    <property type="protein sequence ID" value="ORUFI08G11130.1"/>
    <property type="gene ID" value="ORUFI08G11130"/>
</dbReference>
<name>A0A0E0QH38_ORYRU</name>
<dbReference type="AlphaFoldDB" id="A0A0E0QH38"/>
<proteinExistence type="predicted"/>
<reference evidence="2" key="1">
    <citation type="submission" date="2013-06" db="EMBL/GenBank/DDBJ databases">
        <authorList>
            <person name="Zhao Q."/>
        </authorList>
    </citation>
    <scope>NUCLEOTIDE SEQUENCE</scope>
    <source>
        <strain evidence="2">cv. W1943</strain>
    </source>
</reference>
<sequence length="75" mass="8545">MDFPNVKVSFAGHSCNRCAHDIARLSVSWDLGQMSVWADPLPEYVNVLVARDRIGPMNCFDYHMKVSAYAWDLLI</sequence>
<organism evidence="1 2">
    <name type="scientific">Oryza rufipogon</name>
    <name type="common">Brownbeard rice</name>
    <name type="synonym">Asian wild rice</name>
    <dbReference type="NCBI Taxonomy" id="4529"/>
    <lineage>
        <taxon>Eukaryota</taxon>
        <taxon>Viridiplantae</taxon>
        <taxon>Streptophyta</taxon>
        <taxon>Embryophyta</taxon>
        <taxon>Tracheophyta</taxon>
        <taxon>Spermatophyta</taxon>
        <taxon>Magnoliopsida</taxon>
        <taxon>Liliopsida</taxon>
        <taxon>Poales</taxon>
        <taxon>Poaceae</taxon>
        <taxon>BOP clade</taxon>
        <taxon>Oryzoideae</taxon>
        <taxon>Oryzeae</taxon>
        <taxon>Oryzinae</taxon>
        <taxon>Oryza</taxon>
    </lineage>
</organism>
<dbReference type="HOGENOM" id="CLU_2675437_0_0_1"/>
<protein>
    <submittedName>
        <fullName evidence="1">Uncharacterized protein</fullName>
    </submittedName>
</protein>
<dbReference type="Proteomes" id="UP000008022">
    <property type="component" value="Unassembled WGS sequence"/>
</dbReference>
<keyword evidence="2" id="KW-1185">Reference proteome</keyword>
<reference evidence="1" key="2">
    <citation type="submission" date="2015-06" db="UniProtKB">
        <authorList>
            <consortium name="EnsemblPlants"/>
        </authorList>
    </citation>
    <scope>IDENTIFICATION</scope>
</reference>
<accession>A0A0E0QH38</accession>
<dbReference type="EnsemblPlants" id="ORUFI08G11130.1">
    <property type="protein sequence ID" value="ORUFI08G11130.1"/>
    <property type="gene ID" value="ORUFI08G11130"/>
</dbReference>